<accession>A0A178UJ83</accession>
<evidence type="ECO:0000313" key="2">
    <source>
        <dbReference type="EMBL" id="CAA0403410.1"/>
    </source>
</evidence>
<keyword evidence="1" id="KW-0732">Signal</keyword>
<dbReference type="ExpressionAtlas" id="A0A178UJ83">
    <property type="expression patterns" value="baseline"/>
</dbReference>
<dbReference type="KEGG" id="ath:AT5G18403"/>
<dbReference type="EMBL" id="LUHQ01000005">
    <property type="protein sequence ID" value="OAO92791.1"/>
    <property type="molecule type" value="Genomic_DNA"/>
</dbReference>
<dbReference type="EMBL" id="CACSHJ010000096">
    <property type="protein sequence ID" value="CAA0403410.1"/>
    <property type="molecule type" value="Genomic_DNA"/>
</dbReference>
<evidence type="ECO:0000313" key="6">
    <source>
        <dbReference type="Proteomes" id="UP000426265"/>
    </source>
</evidence>
<name>A0A178UJ83_ARATH</name>
<reference evidence="2 7" key="3">
    <citation type="submission" date="2019-12" db="EMBL/GenBank/DDBJ databases">
        <authorList>
            <person name="Jiao W.-B."/>
            <person name="Schneeberger K."/>
        </authorList>
    </citation>
    <scope>NUCLEOTIDE SEQUENCE [LARGE SCALE GENOMIC DNA]</scope>
    <source>
        <strain evidence="6">cv. An-1</strain>
        <strain evidence="7">cv. C24</strain>
    </source>
</reference>
<reference evidence="3" key="2">
    <citation type="submission" date="2016-03" db="EMBL/GenBank/DDBJ databases">
        <title>Full-length assembly of Arabidopsis thaliana Ler reveals the complement of translocations and inversions.</title>
        <authorList>
            <person name="Zapata L."/>
            <person name="Schneeberger K."/>
            <person name="Ossowski S."/>
        </authorList>
    </citation>
    <scope>NUCLEOTIDE SEQUENCE [LARGE SCALE GENOMIC DNA]</scope>
    <source>
        <tissue evidence="3">Leaf</tissue>
    </source>
</reference>
<dbReference type="Proteomes" id="UP000426265">
    <property type="component" value="Unassembled WGS sequence"/>
</dbReference>
<evidence type="ECO:0000313" key="3">
    <source>
        <dbReference type="EMBL" id="OAO92791.1"/>
    </source>
</evidence>
<dbReference type="OrthoDB" id="10276187at2759"/>
<reference evidence="5" key="1">
    <citation type="journal article" date="2016" name="Proc. Natl. Acad. Sci. U.S.A.">
        <title>Chromosome-level assembly of Arabidopsis thaliana Ler reveals the extent of translocation and inversion polymorphisms.</title>
        <authorList>
            <person name="Zapata L."/>
            <person name="Ding J."/>
            <person name="Willing E.M."/>
            <person name="Hartwig B."/>
            <person name="Bezdan D."/>
            <person name="Jiao W.B."/>
            <person name="Patel V."/>
            <person name="Velikkakam James G."/>
            <person name="Koornneef M."/>
            <person name="Ossowski S."/>
            <person name="Schneeberger K."/>
        </authorList>
    </citation>
    <scope>NUCLEOTIDE SEQUENCE [LARGE SCALE GENOMIC DNA]</scope>
    <source>
        <strain evidence="5">cv. Landsberg erecta</strain>
    </source>
</reference>
<dbReference type="Proteomes" id="UP000434276">
    <property type="component" value="Unassembled WGS sequence"/>
</dbReference>
<evidence type="ECO:0000256" key="1">
    <source>
        <dbReference type="SAM" id="SignalP"/>
    </source>
</evidence>
<dbReference type="EMBL" id="CACRSJ010000110">
    <property type="protein sequence ID" value="VYS67224.1"/>
    <property type="molecule type" value="Genomic_DNA"/>
</dbReference>
<sequence>MKTIVCFLTILILVSSCESKNKKVVIIPGPKGERPDIKVVEGPSTVEDDFCYDCVRRCMVKGVGFYFRSCKGFVCRCYYPFMGGYGP</sequence>
<dbReference type="AlphaFoldDB" id="A0A178UJ83"/>
<dbReference type="RefSeq" id="NP_001031896.1">
    <property type="nucleotide sequence ID" value="NM_001036819.2"/>
</dbReference>
<evidence type="ECO:0000313" key="5">
    <source>
        <dbReference type="Proteomes" id="UP000078284"/>
    </source>
</evidence>
<feature type="chain" id="PRO_5038213731" evidence="1">
    <location>
        <begin position="20"/>
        <end position="87"/>
    </location>
</feature>
<organism evidence="3 5">
    <name type="scientific">Arabidopsis thaliana</name>
    <name type="common">Mouse-ear cress</name>
    <dbReference type="NCBI Taxonomy" id="3702"/>
    <lineage>
        <taxon>Eukaryota</taxon>
        <taxon>Viridiplantae</taxon>
        <taxon>Streptophyta</taxon>
        <taxon>Embryophyta</taxon>
        <taxon>Tracheophyta</taxon>
        <taxon>Spermatophyta</taxon>
        <taxon>Magnoliopsida</taxon>
        <taxon>eudicotyledons</taxon>
        <taxon>Gunneridae</taxon>
        <taxon>Pentapetalae</taxon>
        <taxon>rosids</taxon>
        <taxon>malvids</taxon>
        <taxon>Brassicales</taxon>
        <taxon>Brassicaceae</taxon>
        <taxon>Camelineae</taxon>
        <taxon>Arabidopsis</taxon>
    </lineage>
</organism>
<evidence type="ECO:0000313" key="7">
    <source>
        <dbReference type="Proteomes" id="UP000434276"/>
    </source>
</evidence>
<feature type="signal peptide" evidence="1">
    <location>
        <begin position="1"/>
        <end position="19"/>
    </location>
</feature>
<proteinExistence type="predicted"/>
<gene>
    <name evidence="3" type="ordered locus">AXX17_At5g18180</name>
    <name evidence="4" type="ORF">AN1_LOCUS22624</name>
    <name evidence="2" type="ORF">C24_LOCUS22506</name>
</gene>
<protein>
    <submittedName>
        <fullName evidence="3">Uncharacterized protein</fullName>
    </submittedName>
</protein>
<dbReference type="OMA" id="CYDCVRR"/>
<accession>A0A5S9Y562</accession>
<evidence type="ECO:0000313" key="4">
    <source>
        <dbReference type="EMBL" id="VYS67224.1"/>
    </source>
</evidence>
<dbReference type="Proteomes" id="UP000078284">
    <property type="component" value="Chromosome 5"/>
</dbReference>
<dbReference type="PROSITE" id="PS51257">
    <property type="entry name" value="PROKAR_LIPOPROTEIN"/>
    <property type="match status" value="1"/>
</dbReference>
<dbReference type="SMR" id="A0A178UJ83"/>